<evidence type="ECO:0000313" key="1">
    <source>
        <dbReference type="EMBL" id="KAG8656870.1"/>
    </source>
</evidence>
<evidence type="ECO:0000313" key="2">
    <source>
        <dbReference type="Proteomes" id="UP000091857"/>
    </source>
</evidence>
<name>A0ACB7HY14_MANES</name>
<protein>
    <submittedName>
        <fullName evidence="1">Uncharacterized protein</fullName>
    </submittedName>
</protein>
<sequence>MVEFSNRRFTYTHDHKWPSEEIDVHHIIVRKSNTKGFLARISAFVLLVNGLLLFLVKLYHDTYTSWFCWFGIHAYARFFNKSVVVIPAFGVQLETHYILKPVLLEYVTPITCYWSLSLILGGEADLMLVLKELHPPMKMLVPIWKGLCIACGSEETMMQQPILYFELGMNQNRAPQIHENGGSSFLQNGLFRKHNCALGVALMDKDDEFVLTRFAFDRPTDQAAPVLITKKPCFSDPPLHQVWLRDA</sequence>
<reference evidence="2" key="1">
    <citation type="journal article" date="2016" name="Nat. Biotechnol.">
        <title>Sequencing wild and cultivated cassava and related species reveals extensive interspecific hybridization and genetic diversity.</title>
        <authorList>
            <person name="Bredeson J.V."/>
            <person name="Lyons J.B."/>
            <person name="Prochnik S.E."/>
            <person name="Wu G.A."/>
            <person name="Ha C.M."/>
            <person name="Edsinger-Gonzales E."/>
            <person name="Grimwood J."/>
            <person name="Schmutz J."/>
            <person name="Rabbi I.Y."/>
            <person name="Egesi C."/>
            <person name="Nauluvula P."/>
            <person name="Lebot V."/>
            <person name="Ndunguru J."/>
            <person name="Mkamilo G."/>
            <person name="Bart R.S."/>
            <person name="Setter T.L."/>
            <person name="Gleadow R.M."/>
            <person name="Kulakow P."/>
            <person name="Ferguson M.E."/>
            <person name="Rounsley S."/>
            <person name="Rokhsar D.S."/>
        </authorList>
    </citation>
    <scope>NUCLEOTIDE SEQUENCE [LARGE SCALE GENOMIC DNA]</scope>
    <source>
        <strain evidence="2">cv. AM560-2</strain>
    </source>
</reference>
<accession>A0ACB7HY14</accession>
<dbReference type="EMBL" id="CM004389">
    <property type="protein sequence ID" value="KAG8656870.1"/>
    <property type="molecule type" value="Genomic_DNA"/>
</dbReference>
<gene>
    <name evidence="1" type="ORF">MANES_03G014750v8</name>
</gene>
<organism evidence="1 2">
    <name type="scientific">Manihot esculenta</name>
    <name type="common">Cassava</name>
    <name type="synonym">Jatropha manihot</name>
    <dbReference type="NCBI Taxonomy" id="3983"/>
    <lineage>
        <taxon>Eukaryota</taxon>
        <taxon>Viridiplantae</taxon>
        <taxon>Streptophyta</taxon>
        <taxon>Embryophyta</taxon>
        <taxon>Tracheophyta</taxon>
        <taxon>Spermatophyta</taxon>
        <taxon>Magnoliopsida</taxon>
        <taxon>eudicotyledons</taxon>
        <taxon>Gunneridae</taxon>
        <taxon>Pentapetalae</taxon>
        <taxon>rosids</taxon>
        <taxon>fabids</taxon>
        <taxon>Malpighiales</taxon>
        <taxon>Euphorbiaceae</taxon>
        <taxon>Crotonoideae</taxon>
        <taxon>Manihoteae</taxon>
        <taxon>Manihot</taxon>
    </lineage>
</organism>
<proteinExistence type="predicted"/>
<keyword evidence="2" id="KW-1185">Reference proteome</keyword>
<comment type="caution">
    <text evidence="1">The sequence shown here is derived from an EMBL/GenBank/DDBJ whole genome shotgun (WGS) entry which is preliminary data.</text>
</comment>
<dbReference type="Proteomes" id="UP000091857">
    <property type="component" value="Chromosome 3"/>
</dbReference>